<sequence length="83" mass="8975">MEQVGSERVVLGTVTRAYRLQSLHSDTSRSTAASDTFGPGAGPCGQDASHVMAVVVENHILLMMIMIECSVLYETTTSYHCLI</sequence>
<comment type="caution">
    <text evidence="1">The sequence shown here is derived from an EMBL/GenBank/DDBJ whole genome shotgun (WGS) entry which is preliminary data.</text>
</comment>
<protein>
    <recommendedName>
        <fullName evidence="3">RxLR effector candidate protein</fullName>
    </recommendedName>
</protein>
<proteinExistence type="predicted"/>
<dbReference type="Proteomes" id="UP001162031">
    <property type="component" value="Unassembled WGS sequence"/>
</dbReference>
<dbReference type="EMBL" id="CANTFL010001207">
    <property type="protein sequence ID" value="CAI5733630.1"/>
    <property type="molecule type" value="Genomic_DNA"/>
</dbReference>
<accession>A0AAV0UDV1</accession>
<gene>
    <name evidence="1" type="ORF">HBR001_LOCUS5902</name>
</gene>
<dbReference type="AlphaFoldDB" id="A0AAV0UDV1"/>
<organism evidence="1 2">
    <name type="scientific">Hyaloperonospora brassicae</name>
    <name type="common">Brassica downy mildew</name>
    <name type="synonym">Peronospora brassicae</name>
    <dbReference type="NCBI Taxonomy" id="162125"/>
    <lineage>
        <taxon>Eukaryota</taxon>
        <taxon>Sar</taxon>
        <taxon>Stramenopiles</taxon>
        <taxon>Oomycota</taxon>
        <taxon>Peronosporomycetes</taxon>
        <taxon>Peronosporales</taxon>
        <taxon>Peronosporaceae</taxon>
        <taxon>Hyaloperonospora</taxon>
    </lineage>
</organism>
<keyword evidence="2" id="KW-1185">Reference proteome</keyword>
<evidence type="ECO:0008006" key="3">
    <source>
        <dbReference type="Google" id="ProtNLM"/>
    </source>
</evidence>
<name>A0AAV0UDV1_HYABA</name>
<evidence type="ECO:0000313" key="2">
    <source>
        <dbReference type="Proteomes" id="UP001162031"/>
    </source>
</evidence>
<reference evidence="1" key="1">
    <citation type="submission" date="2022-12" db="EMBL/GenBank/DDBJ databases">
        <authorList>
            <person name="Webb A."/>
        </authorList>
    </citation>
    <scope>NUCLEOTIDE SEQUENCE</scope>
    <source>
        <strain evidence="1">Hp1</strain>
    </source>
</reference>
<evidence type="ECO:0000313" key="1">
    <source>
        <dbReference type="EMBL" id="CAI5733630.1"/>
    </source>
</evidence>